<dbReference type="RefSeq" id="WP_108307956.1">
    <property type="nucleotide sequence ID" value="NZ_CP020921.1"/>
</dbReference>
<protein>
    <submittedName>
        <fullName evidence="1">Uncharacterized protein</fullName>
    </submittedName>
</protein>
<dbReference type="KEGG" id="taci:TDSAC_0151"/>
<dbReference type="Proteomes" id="UP000244792">
    <property type="component" value="Chromosome"/>
</dbReference>
<evidence type="ECO:0000313" key="2">
    <source>
        <dbReference type="Proteomes" id="UP000244792"/>
    </source>
</evidence>
<dbReference type="EMBL" id="CP020921">
    <property type="protein sequence ID" value="AWB09538.1"/>
    <property type="molecule type" value="Genomic_DNA"/>
</dbReference>
<dbReference type="OrthoDB" id="9942175at2"/>
<proteinExistence type="predicted"/>
<organism evidence="1 2">
    <name type="scientific">Thermodesulfobium acidiphilum</name>
    <dbReference type="NCBI Taxonomy" id="1794699"/>
    <lineage>
        <taxon>Bacteria</taxon>
        <taxon>Pseudomonadati</taxon>
        <taxon>Thermodesulfobiota</taxon>
        <taxon>Thermodesulfobiia</taxon>
        <taxon>Thermodesulfobiales</taxon>
        <taxon>Thermodesulfobiaceae</taxon>
        <taxon>Thermodesulfobium</taxon>
    </lineage>
</organism>
<name>A0A2R4VYI5_THEAF</name>
<dbReference type="AlphaFoldDB" id="A0A2R4VYI5"/>
<reference evidence="1 2" key="1">
    <citation type="submission" date="2017-04" db="EMBL/GenBank/DDBJ databases">
        <title>Genomic insights into metabolism of Thermodesulfobium acidiphilum.</title>
        <authorList>
            <person name="Toshchakov S.V."/>
            <person name="Frolov E.N."/>
            <person name="Kublanov I.V."/>
            <person name="Samarov N.I."/>
            <person name="Novikov A."/>
            <person name="Lebedinsky A.V."/>
            <person name="Bonch-Osmolovskaya E.A."/>
            <person name="Chernyh N.A."/>
        </authorList>
    </citation>
    <scope>NUCLEOTIDE SEQUENCE [LARGE SCALE GENOMIC DNA]</scope>
    <source>
        <strain evidence="1 2">3127-1</strain>
    </source>
</reference>
<evidence type="ECO:0000313" key="1">
    <source>
        <dbReference type="EMBL" id="AWB09538.1"/>
    </source>
</evidence>
<accession>A0A2R4VYI5</accession>
<sequence length="67" mass="7887">MINIKNKKLKLKKLIDSLEESDMELAESYLTFLTYRRKLLKDDLVKSFDEASYTKEDDIIDDVLGNE</sequence>
<keyword evidence="2" id="KW-1185">Reference proteome</keyword>
<gene>
    <name evidence="1" type="ORF">TDSAC_0151</name>
</gene>